<gene>
    <name evidence="1" type="ORF">GW570_01685</name>
</gene>
<protein>
    <submittedName>
        <fullName evidence="1">Phenolic acid decarboxylase</fullName>
    </submittedName>
</protein>
<dbReference type="RefSeq" id="WP_053773512.1">
    <property type="nucleotide sequence ID" value="NZ_CP012573.1"/>
</dbReference>
<dbReference type="KEGG" id="ccap:AES38_01675"/>
<reference evidence="1 2" key="1">
    <citation type="journal article" date="2020" name="Mol. Plant Pathol.">
        <title>Plasmid composition and the chpG gene determine the virulence level of Clavibacter capsici natural isolates in pepper.</title>
        <authorList>
            <person name="Hwang I.S."/>
            <person name="Lee H.M."/>
            <person name="Oh E.J."/>
            <person name="Lee S."/>
            <person name="Heu S."/>
            <person name="Oh C.S."/>
        </authorList>
    </citation>
    <scope>NUCLEOTIDE SEQUENCE [LARGE SCALE GENOMIC DNA]</scope>
    <source>
        <strain evidence="1 2">1101</strain>
    </source>
</reference>
<dbReference type="Pfam" id="PF05870">
    <property type="entry name" value="PA_decarbox"/>
    <property type="match status" value="1"/>
</dbReference>
<dbReference type="SUPFAM" id="SSF50814">
    <property type="entry name" value="Lipocalins"/>
    <property type="match status" value="1"/>
</dbReference>
<evidence type="ECO:0000313" key="2">
    <source>
        <dbReference type="Proteomes" id="UP000503164"/>
    </source>
</evidence>
<dbReference type="Gene3D" id="2.40.128.20">
    <property type="match status" value="1"/>
</dbReference>
<dbReference type="InterPro" id="IPR012674">
    <property type="entry name" value="Calycin"/>
</dbReference>
<dbReference type="InterPro" id="IPR008729">
    <property type="entry name" value="PA_de_COase"/>
</dbReference>
<dbReference type="PANTHER" id="PTHR40087:SF1">
    <property type="entry name" value="PHENOLIC ACID DECARBOXYLASE PADC"/>
    <property type="match status" value="1"/>
</dbReference>
<dbReference type="CDD" id="cd14241">
    <property type="entry name" value="PAD"/>
    <property type="match status" value="1"/>
</dbReference>
<proteinExistence type="predicted"/>
<dbReference type="Proteomes" id="UP000503164">
    <property type="component" value="Chromosome"/>
</dbReference>
<dbReference type="GO" id="GO:0016831">
    <property type="term" value="F:carboxy-lyase activity"/>
    <property type="evidence" value="ECO:0007669"/>
    <property type="project" value="InterPro"/>
</dbReference>
<sequence length="176" mass="19802">MDNITTSVEHPVPAQDLSPLVGHRLIYTYANGWQYEMYVKNATTIDYRIHSGMVGGRWVKDQTVDLVALADGVFKVSWNEPTGTSVVVNIVPAARVLHGTIFFPRWVEEDGSKTVLFQNDHLERMRAYRDEGPTYPIYVVPEFAHITLYEFVGEDDETVVDTAPADLPAGFADRRG</sequence>
<dbReference type="AlphaFoldDB" id="A0A0M3RQH0"/>
<evidence type="ECO:0000313" key="1">
    <source>
        <dbReference type="EMBL" id="QIS43898.1"/>
    </source>
</evidence>
<keyword evidence="2" id="KW-1185">Reference proteome</keyword>
<name>A0A0M3RQH0_9MICO</name>
<dbReference type="PANTHER" id="PTHR40087">
    <property type="entry name" value="PHENOLIC ACID DECARBOXYLASE PADC"/>
    <property type="match status" value="1"/>
</dbReference>
<organism evidence="1 2">
    <name type="scientific">Clavibacter capsici</name>
    <dbReference type="NCBI Taxonomy" id="1874630"/>
    <lineage>
        <taxon>Bacteria</taxon>
        <taxon>Bacillati</taxon>
        <taxon>Actinomycetota</taxon>
        <taxon>Actinomycetes</taxon>
        <taxon>Micrococcales</taxon>
        <taxon>Microbacteriaceae</taxon>
        <taxon>Clavibacter</taxon>
    </lineage>
</organism>
<accession>A0A0M3RQH0</accession>
<dbReference type="EMBL" id="CP048049">
    <property type="protein sequence ID" value="QIS43898.1"/>
    <property type="molecule type" value="Genomic_DNA"/>
</dbReference>